<comment type="caution">
    <text evidence="8">The sequence shown here is derived from an EMBL/GenBank/DDBJ whole genome shotgun (WGS) entry which is preliminary data.</text>
</comment>
<keyword evidence="5" id="KW-1015">Disulfide bond</keyword>
<comment type="similarity">
    <text evidence="6">Belongs to the IL-15/IL-21 family.</text>
</comment>
<dbReference type="GO" id="GO:0006955">
    <property type="term" value="P:immune response"/>
    <property type="evidence" value="ECO:0007669"/>
    <property type="project" value="InterPro"/>
</dbReference>
<dbReference type="GO" id="GO:0005615">
    <property type="term" value="C:extracellular space"/>
    <property type="evidence" value="ECO:0007669"/>
    <property type="project" value="UniProtKB-KW"/>
</dbReference>
<dbReference type="EMBL" id="JAGKHQ010000020">
    <property type="protein sequence ID" value="KAG7479990.1"/>
    <property type="molecule type" value="Genomic_DNA"/>
</dbReference>
<evidence type="ECO:0000256" key="5">
    <source>
        <dbReference type="ARBA" id="ARBA00023157"/>
    </source>
</evidence>
<protein>
    <recommendedName>
        <fullName evidence="6">Interleukin</fullName>
    </recommendedName>
</protein>
<name>A0AAV6Q203_SOLSE</name>
<evidence type="ECO:0000256" key="6">
    <source>
        <dbReference type="RuleBase" id="RU003453"/>
    </source>
</evidence>
<feature type="chain" id="PRO_5043708896" description="Interleukin" evidence="7">
    <location>
        <begin position="29"/>
        <end position="163"/>
    </location>
</feature>
<dbReference type="PANTHER" id="PTHR14356">
    <property type="entry name" value="INTERLEUKIN-15-RELATED"/>
    <property type="match status" value="1"/>
</dbReference>
<evidence type="ECO:0000256" key="1">
    <source>
        <dbReference type="ARBA" id="ARBA00004613"/>
    </source>
</evidence>
<gene>
    <name evidence="8" type="ORF">JOB18_040468</name>
</gene>
<evidence type="ECO:0000313" key="8">
    <source>
        <dbReference type="EMBL" id="KAG7479990.1"/>
    </source>
</evidence>
<keyword evidence="9" id="KW-1185">Reference proteome</keyword>
<feature type="signal peptide" evidence="7">
    <location>
        <begin position="1"/>
        <end position="28"/>
    </location>
</feature>
<evidence type="ECO:0000256" key="2">
    <source>
        <dbReference type="ARBA" id="ARBA00022514"/>
    </source>
</evidence>
<comment type="subcellular location">
    <subcellularLocation>
        <location evidence="1">Secreted</location>
    </subcellularLocation>
</comment>
<dbReference type="AlphaFoldDB" id="A0AAV6Q203"/>
<dbReference type="Pfam" id="PF02372">
    <property type="entry name" value="IL15"/>
    <property type="match status" value="1"/>
</dbReference>
<dbReference type="GO" id="GO:0005125">
    <property type="term" value="F:cytokine activity"/>
    <property type="evidence" value="ECO:0007669"/>
    <property type="project" value="UniProtKB-KW"/>
</dbReference>
<organism evidence="8 9">
    <name type="scientific">Solea senegalensis</name>
    <name type="common">Senegalese sole</name>
    <dbReference type="NCBI Taxonomy" id="28829"/>
    <lineage>
        <taxon>Eukaryota</taxon>
        <taxon>Metazoa</taxon>
        <taxon>Chordata</taxon>
        <taxon>Craniata</taxon>
        <taxon>Vertebrata</taxon>
        <taxon>Euteleostomi</taxon>
        <taxon>Actinopterygii</taxon>
        <taxon>Neopterygii</taxon>
        <taxon>Teleostei</taxon>
        <taxon>Neoteleostei</taxon>
        <taxon>Acanthomorphata</taxon>
        <taxon>Carangaria</taxon>
        <taxon>Pleuronectiformes</taxon>
        <taxon>Pleuronectoidei</taxon>
        <taxon>Soleidae</taxon>
        <taxon>Solea</taxon>
    </lineage>
</organism>
<keyword evidence="4 7" id="KW-0732">Signal</keyword>
<reference evidence="8 9" key="1">
    <citation type="journal article" date="2021" name="Sci. Rep.">
        <title>Chromosome anchoring in Senegalese sole (Solea senegalensis) reveals sex-associated markers and genome rearrangements in flatfish.</title>
        <authorList>
            <person name="Guerrero-Cozar I."/>
            <person name="Gomez-Garrido J."/>
            <person name="Berbel C."/>
            <person name="Martinez-Blanch J.F."/>
            <person name="Alioto T."/>
            <person name="Claros M.G."/>
            <person name="Gagnaire P.A."/>
            <person name="Manchado M."/>
        </authorList>
    </citation>
    <scope>NUCLEOTIDE SEQUENCE [LARGE SCALE GENOMIC DNA]</scope>
    <source>
        <strain evidence="8">Sse05_10M</strain>
    </source>
</reference>
<dbReference type="InterPro" id="IPR003443">
    <property type="entry name" value="IL-15/IL-21_fam"/>
</dbReference>
<evidence type="ECO:0000313" key="9">
    <source>
        <dbReference type="Proteomes" id="UP000693946"/>
    </source>
</evidence>
<evidence type="ECO:0000256" key="7">
    <source>
        <dbReference type="SAM" id="SignalP"/>
    </source>
</evidence>
<evidence type="ECO:0000256" key="4">
    <source>
        <dbReference type="ARBA" id="ARBA00022729"/>
    </source>
</evidence>
<dbReference type="Proteomes" id="UP000693946">
    <property type="component" value="Linkage Group LG8"/>
</dbReference>
<evidence type="ECO:0000256" key="3">
    <source>
        <dbReference type="ARBA" id="ARBA00022525"/>
    </source>
</evidence>
<keyword evidence="2 6" id="KW-0202">Cytokine</keyword>
<proteinExistence type="inferred from homology"/>
<dbReference type="GO" id="GO:0005126">
    <property type="term" value="F:cytokine receptor binding"/>
    <property type="evidence" value="ECO:0007669"/>
    <property type="project" value="InterPro"/>
</dbReference>
<sequence>MWRGRLALMIVILCFVCLLALKPQPANTLCTQDTIRQVQHLITKTPDLVQLGCKLYTPTPQDYQQNCPSSTFRCFADEIKVLNKEWEWITVKNRGIKLNMKLKRLAESFNQKETGCRQCELLREQTAETFLSNLSTVLMMMNSQYCPSPSHPTSPPDTHTWTH</sequence>
<keyword evidence="3" id="KW-0964">Secreted</keyword>
<accession>A0AAV6Q203</accession>
<dbReference type="PANTHER" id="PTHR14356:SF2">
    <property type="entry name" value="INTERLEUKIN-21"/>
    <property type="match status" value="1"/>
</dbReference>